<dbReference type="GO" id="GO:0009401">
    <property type="term" value="P:phosphoenolpyruvate-dependent sugar phosphotransferase system"/>
    <property type="evidence" value="ECO:0007669"/>
    <property type="project" value="TreeGrafter"/>
</dbReference>
<dbReference type="GO" id="GO:0016853">
    <property type="term" value="F:isomerase activity"/>
    <property type="evidence" value="ECO:0007669"/>
    <property type="project" value="UniProtKB-KW"/>
</dbReference>
<dbReference type="PANTHER" id="PTHR32502">
    <property type="entry name" value="N-ACETYLGALACTOSAMINE PERMEASE II COMPONENT-RELATED"/>
    <property type="match status" value="1"/>
</dbReference>
<dbReference type="InterPro" id="IPR001347">
    <property type="entry name" value="SIS_dom"/>
</dbReference>
<dbReference type="GO" id="GO:0016787">
    <property type="term" value="F:hydrolase activity"/>
    <property type="evidence" value="ECO:0007669"/>
    <property type="project" value="UniProtKB-KW"/>
</dbReference>
<accession>A0A1M5VXT1</accession>
<keyword evidence="7" id="KW-1185">Reference proteome</keyword>
<name>A0A1M5VXT1_9FIRM</name>
<dbReference type="InterPro" id="IPR046348">
    <property type="entry name" value="SIS_dom_sf"/>
</dbReference>
<dbReference type="SUPFAM" id="SSF53697">
    <property type="entry name" value="SIS domain"/>
    <property type="match status" value="1"/>
</dbReference>
<dbReference type="InterPro" id="IPR035466">
    <property type="entry name" value="GlmS/AgaS_SIS"/>
</dbReference>
<evidence type="ECO:0000256" key="1">
    <source>
        <dbReference type="ARBA" id="ARBA00007748"/>
    </source>
</evidence>
<proteinExistence type="inferred from homology"/>
<comment type="similarity">
    <text evidence="1">Belongs to the SIS family. AgaS subfamily.</text>
</comment>
<organism evidence="6 7">
    <name type="scientific">Caloranaerobacter azorensis DSM 13643</name>
    <dbReference type="NCBI Taxonomy" id="1121264"/>
    <lineage>
        <taxon>Bacteria</taxon>
        <taxon>Bacillati</taxon>
        <taxon>Bacillota</taxon>
        <taxon>Tissierellia</taxon>
        <taxon>Tissierellales</taxon>
        <taxon>Thermohalobacteraceae</taxon>
        <taxon>Caloranaerobacter</taxon>
    </lineage>
</organism>
<dbReference type="OrthoDB" id="9779207at2"/>
<dbReference type="GO" id="GO:0097367">
    <property type="term" value="F:carbohydrate derivative binding"/>
    <property type="evidence" value="ECO:0007669"/>
    <property type="project" value="InterPro"/>
</dbReference>
<keyword evidence="3" id="KW-0378">Hydrolase</keyword>
<sequence length="392" mass="44640">MEKIFGYDEIELKRTNAYITAKEIRQQPRLWEETFNIIRKNKEKIIEFLDKVLKEKNIRIIFTGAGTSAFVGECVVPYLDRIYSQKFEAIPTTSIVSNPENYLHSDVPTLLISCARSGNSPESVATVELAEKLVDNLYQIFLTCNPEGSLAKKALQGNNSLLLLMPEDSNDKGFAMTGSFTCMVLASLLFFDIKNINSLESDIQAIVSMGERILEKYPEKIKNIAHNDFDRAIFLGSSTLMGLARESALKVLELTRGIVMTNWDSSLGFRHGPKSVINEKTLIFTYLSNDSYTRQYEIDLLKEMNSENGNKKIIGISNYLDKEIENIVDYFIYIEEVKRNYEDDVYLILDYILIAQMFAFFKSIELGISPDNPCPDGSVNRVVKGVKIYPYF</sequence>
<dbReference type="PANTHER" id="PTHR32502:SF3">
    <property type="entry name" value="D-GALACTOSAMINE-6-PHOSPHATE DEAMINASE AGAS-RELATED"/>
    <property type="match status" value="1"/>
</dbReference>
<dbReference type="GO" id="GO:1901135">
    <property type="term" value="P:carbohydrate derivative metabolic process"/>
    <property type="evidence" value="ECO:0007669"/>
    <property type="project" value="InterPro"/>
</dbReference>
<dbReference type="InterPro" id="IPR050303">
    <property type="entry name" value="GatZ_KbaZ_carbometab"/>
</dbReference>
<feature type="domain" description="SIS" evidence="5">
    <location>
        <begin position="49"/>
        <end position="201"/>
    </location>
</feature>
<gene>
    <name evidence="6" type="ORF">SAMN02745135_02188</name>
</gene>
<evidence type="ECO:0000256" key="3">
    <source>
        <dbReference type="ARBA" id="ARBA00022801"/>
    </source>
</evidence>
<feature type="domain" description="SIS" evidence="5">
    <location>
        <begin position="217"/>
        <end position="373"/>
    </location>
</feature>
<dbReference type="PROSITE" id="PS51464">
    <property type="entry name" value="SIS"/>
    <property type="match status" value="2"/>
</dbReference>
<dbReference type="CDD" id="cd05008">
    <property type="entry name" value="SIS_GlmS_GlmD_1"/>
    <property type="match status" value="1"/>
</dbReference>
<reference evidence="7" key="1">
    <citation type="submission" date="2016-11" db="EMBL/GenBank/DDBJ databases">
        <authorList>
            <person name="Varghese N."/>
            <person name="Submissions S."/>
        </authorList>
    </citation>
    <scope>NUCLEOTIDE SEQUENCE [LARGE SCALE GENOMIC DNA]</scope>
    <source>
        <strain evidence="7">DSM 13643</strain>
    </source>
</reference>
<evidence type="ECO:0000259" key="5">
    <source>
        <dbReference type="PROSITE" id="PS51464"/>
    </source>
</evidence>
<dbReference type="GO" id="GO:0005886">
    <property type="term" value="C:plasma membrane"/>
    <property type="evidence" value="ECO:0007669"/>
    <property type="project" value="TreeGrafter"/>
</dbReference>
<comment type="catalytic activity">
    <reaction evidence="4">
        <text>D-galactosamine 6-phosphate + H2O = D-tagatopyranose 1-phosphate + NH4(+)</text>
        <dbReference type="Rhea" id="RHEA:47680"/>
        <dbReference type="ChEBI" id="CHEBI:15377"/>
        <dbReference type="ChEBI" id="CHEBI:28938"/>
        <dbReference type="ChEBI" id="CHEBI:71674"/>
        <dbReference type="ChEBI" id="CHEBI:138150"/>
    </reaction>
</comment>
<protein>
    <submittedName>
        <fullName evidence="6">Galactosamine 6-phosphate isomerase AgaS</fullName>
    </submittedName>
</protein>
<evidence type="ECO:0000313" key="6">
    <source>
        <dbReference type="EMBL" id="SHH80092.1"/>
    </source>
</evidence>
<dbReference type="RefSeq" id="WP_073197616.1">
    <property type="nucleotide sequence ID" value="NZ_FQXO01000079.1"/>
</dbReference>
<evidence type="ECO:0000256" key="4">
    <source>
        <dbReference type="ARBA" id="ARBA00029292"/>
    </source>
</evidence>
<dbReference type="Pfam" id="PF01380">
    <property type="entry name" value="SIS"/>
    <property type="match status" value="1"/>
</dbReference>
<keyword evidence="6" id="KW-0413">Isomerase</keyword>
<dbReference type="Gene3D" id="3.40.50.10490">
    <property type="entry name" value="Glucose-6-phosphate isomerase like protein, domain 1"/>
    <property type="match status" value="2"/>
</dbReference>
<evidence type="ECO:0000313" key="7">
    <source>
        <dbReference type="Proteomes" id="UP000183967"/>
    </source>
</evidence>
<dbReference type="AlphaFoldDB" id="A0A1M5VXT1"/>
<evidence type="ECO:0000256" key="2">
    <source>
        <dbReference type="ARBA" id="ARBA00022737"/>
    </source>
</evidence>
<dbReference type="EMBL" id="FQXO01000079">
    <property type="protein sequence ID" value="SHH80092.1"/>
    <property type="molecule type" value="Genomic_DNA"/>
</dbReference>
<dbReference type="CDD" id="cd05010">
    <property type="entry name" value="SIS_AgaS_like"/>
    <property type="match status" value="1"/>
</dbReference>
<dbReference type="Proteomes" id="UP000183967">
    <property type="component" value="Unassembled WGS sequence"/>
</dbReference>
<dbReference type="InterPro" id="IPR035464">
    <property type="entry name" value="SIS_AgaS"/>
</dbReference>
<keyword evidence="2" id="KW-0677">Repeat</keyword>